<dbReference type="RefSeq" id="YP_009042302.1">
    <property type="nucleotide sequence ID" value="NC_024354.1"/>
</dbReference>
<gene>
    <name evidence="1" type="ORF">CR8_065</name>
</gene>
<dbReference type="NCBIfam" id="TIGR03655">
    <property type="entry name" value="anti_R_Lar"/>
    <property type="match status" value="1"/>
</dbReference>
<dbReference type="InterPro" id="IPR019908">
    <property type="entry name" value="Toxin_RalR"/>
</dbReference>
<evidence type="ECO:0000313" key="1">
    <source>
        <dbReference type="EMBL" id="AIA64595.1"/>
    </source>
</evidence>
<keyword evidence="2" id="KW-1185">Reference proteome</keyword>
<name>A0A060ACF7_9CAUD</name>
<reference evidence="1 2" key="1">
    <citation type="submission" date="2013-04" db="EMBL/GenBank/DDBJ databases">
        <title>Complete Genome Sequence of Cronobacter sakazakii Bacteriophage CR8.</title>
        <authorList>
            <person name="Kim Y."/>
            <person name="Shin H."/>
            <person name="Ryu S."/>
        </authorList>
    </citation>
    <scope>NUCLEOTIDE SEQUENCE [LARGE SCALE GENOMIC DNA]</scope>
</reference>
<dbReference type="Proteomes" id="UP000026984">
    <property type="component" value="Segment"/>
</dbReference>
<accession>A0A060ACF7</accession>
<dbReference type="EMBL" id="KC954774">
    <property type="protein sequence ID" value="AIA64595.1"/>
    <property type="molecule type" value="Genomic_DNA"/>
</dbReference>
<dbReference type="GeneID" id="19686816"/>
<protein>
    <recommendedName>
        <fullName evidence="3">Restriction alleviation protein, Lar family</fullName>
    </recommendedName>
</protein>
<sequence length="63" mass="7421">MTDIKPCPFCGKQPDYWEDTHYQDRHVITCGWCGAEKRSEYGYDSVLRDWNTRYNGAGELVEE</sequence>
<organism evidence="1 2">
    <name type="scientific">Cronobacter phage CR8</name>
    <dbReference type="NCBI Taxonomy" id="1327934"/>
    <lineage>
        <taxon>Viruses</taxon>
        <taxon>Duplodnaviria</taxon>
        <taxon>Heunggongvirae</taxon>
        <taxon>Uroviricota</taxon>
        <taxon>Caudoviricetes</taxon>
        <taxon>Vequintavirinae</taxon>
        <taxon>Certrevirus</taxon>
        <taxon>Certrevirus CR8</taxon>
    </lineage>
</organism>
<dbReference type="Pfam" id="PF14354">
    <property type="entry name" value="Lar_restr_allev"/>
    <property type="match status" value="1"/>
</dbReference>
<proteinExistence type="predicted"/>
<evidence type="ECO:0000313" key="2">
    <source>
        <dbReference type="Proteomes" id="UP000026984"/>
    </source>
</evidence>
<dbReference type="KEGG" id="vg:19686816"/>
<evidence type="ECO:0008006" key="3">
    <source>
        <dbReference type="Google" id="ProtNLM"/>
    </source>
</evidence>